<sequence>MEKGTDGKMKSVASIPENYVSILQLQERWMKGKERKHKERDLGVKQQQVNGQREEVEEPMVNLEECFHIDRREKESNCIEKEVSATVSKKGEDGGYWRERKKKWSKKKNKKNQGGSHITIVKSLELFGELFASFIVKNRENAGAASNSISLETQFQHLLIKKRVVEDGRDRQVKVPARLNGRQAYYPNQKHETKTMVWVKKEENNGSGVGNSFNV</sequence>
<evidence type="ECO:0000313" key="2">
    <source>
        <dbReference type="EMBL" id="CAG7909302.1"/>
    </source>
</evidence>
<dbReference type="Gramene" id="A10p05480.2_BraZ1">
    <property type="protein sequence ID" value="A10p05480.2_BraZ1.CDS"/>
    <property type="gene ID" value="A10g05480.2_BraZ1"/>
</dbReference>
<protein>
    <submittedName>
        <fullName evidence="2">Uncharacterized protein</fullName>
    </submittedName>
</protein>
<proteinExistence type="predicted"/>
<reference evidence="3" key="1">
    <citation type="submission" date="2018-11" db="EMBL/GenBank/DDBJ databases">
        <authorList>
            <consortium name="Genoscope - CEA"/>
            <person name="William W."/>
        </authorList>
    </citation>
    <scope>NUCLEOTIDE SEQUENCE</scope>
</reference>
<dbReference type="EMBL" id="LS974626">
    <property type="protein sequence ID" value="CAG7909302.1"/>
    <property type="molecule type" value="Genomic_DNA"/>
</dbReference>
<organism evidence="3">
    <name type="scientific">Brassica campestris</name>
    <name type="common">Field mustard</name>
    <dbReference type="NCBI Taxonomy" id="3711"/>
    <lineage>
        <taxon>Eukaryota</taxon>
        <taxon>Viridiplantae</taxon>
        <taxon>Streptophyta</taxon>
        <taxon>Embryophyta</taxon>
        <taxon>Tracheophyta</taxon>
        <taxon>Spermatophyta</taxon>
        <taxon>Magnoliopsida</taxon>
        <taxon>eudicotyledons</taxon>
        <taxon>Gunneridae</taxon>
        <taxon>Pentapetalae</taxon>
        <taxon>rosids</taxon>
        <taxon>malvids</taxon>
        <taxon>Brassicales</taxon>
        <taxon>Brassicaceae</taxon>
        <taxon>Brassiceae</taxon>
        <taxon>Brassica</taxon>
    </lineage>
</organism>
<dbReference type="EMBL" id="LR031577">
    <property type="protein sequence ID" value="VDD17061.1"/>
    <property type="molecule type" value="Genomic_DNA"/>
</dbReference>
<dbReference type="Proteomes" id="UP000694005">
    <property type="component" value="Chromosome A10"/>
</dbReference>
<evidence type="ECO:0000313" key="3">
    <source>
        <dbReference type="EMBL" id="VDD17061.1"/>
    </source>
</evidence>
<evidence type="ECO:0000256" key="1">
    <source>
        <dbReference type="SAM" id="MobiDB-lite"/>
    </source>
</evidence>
<name>A0A3P6D2P6_BRACM</name>
<dbReference type="AlphaFoldDB" id="A0A3P6D2P6"/>
<accession>A0A3P6D2P6</accession>
<feature type="region of interest" description="Disordered" evidence="1">
    <location>
        <begin position="32"/>
        <end position="55"/>
    </location>
</feature>
<gene>
    <name evidence="3" type="ORF">BRAA10T42774Z</name>
    <name evidence="2" type="ORF">BRAPAZ1V2_A10P05480.2</name>
</gene>